<evidence type="ECO:0000256" key="7">
    <source>
        <dbReference type="ARBA" id="ARBA00023049"/>
    </source>
</evidence>
<accession>A0ABU3BBC9</accession>
<comment type="cofactor">
    <cofactor evidence="1">
        <name>Zn(2+)</name>
        <dbReference type="ChEBI" id="CHEBI:29105"/>
    </cofactor>
</comment>
<dbReference type="RefSeq" id="WP_311660434.1">
    <property type="nucleotide sequence ID" value="NZ_JAVRHY010000020.1"/>
</dbReference>
<feature type="domain" description="M23ase beta-sheet core" evidence="9">
    <location>
        <begin position="359"/>
        <end position="455"/>
    </location>
</feature>
<evidence type="ECO:0000313" key="12">
    <source>
        <dbReference type="EMBL" id="MDT0619781.1"/>
    </source>
</evidence>
<dbReference type="PANTHER" id="PTHR21666:SF288">
    <property type="entry name" value="CELL DIVISION PROTEIN YTFB"/>
    <property type="match status" value="1"/>
</dbReference>
<evidence type="ECO:0000256" key="3">
    <source>
        <dbReference type="ARBA" id="ARBA00022670"/>
    </source>
</evidence>
<dbReference type="InterPro" id="IPR011055">
    <property type="entry name" value="Dup_hybrid_motif"/>
</dbReference>
<dbReference type="Proteomes" id="UP001259982">
    <property type="component" value="Unassembled WGS sequence"/>
</dbReference>
<dbReference type="PANTHER" id="PTHR21666">
    <property type="entry name" value="PEPTIDASE-RELATED"/>
    <property type="match status" value="1"/>
</dbReference>
<comment type="subcellular location">
    <subcellularLocation>
        <location evidence="2">Cell envelope</location>
    </subcellularLocation>
</comment>
<evidence type="ECO:0000256" key="2">
    <source>
        <dbReference type="ARBA" id="ARBA00004196"/>
    </source>
</evidence>
<keyword evidence="6" id="KW-0862">Zinc</keyword>
<dbReference type="Gene3D" id="3.10.450.350">
    <property type="match status" value="2"/>
</dbReference>
<keyword evidence="7" id="KW-0482">Metalloprotease</keyword>
<keyword evidence="4" id="KW-0479">Metal-binding</keyword>
<dbReference type="InterPro" id="IPR007340">
    <property type="entry name" value="LysM_Opacity-associatedA"/>
</dbReference>
<reference evidence="12 13" key="1">
    <citation type="submission" date="2023-09" db="EMBL/GenBank/DDBJ databases">
        <authorList>
            <person name="Rey-Velasco X."/>
        </authorList>
    </citation>
    <scope>NUCLEOTIDE SEQUENCE [LARGE SCALE GENOMIC DNA]</scope>
    <source>
        <strain evidence="12 13">P385</strain>
    </source>
</reference>
<evidence type="ECO:0000256" key="1">
    <source>
        <dbReference type="ARBA" id="ARBA00001947"/>
    </source>
</evidence>
<evidence type="ECO:0000313" key="13">
    <source>
        <dbReference type="Proteomes" id="UP001259982"/>
    </source>
</evidence>
<keyword evidence="3" id="KW-0645">Protease</keyword>
<evidence type="ECO:0000259" key="11">
    <source>
        <dbReference type="Pfam" id="PF19425"/>
    </source>
</evidence>
<dbReference type="Pfam" id="PF19425">
    <property type="entry name" value="Csd3_N2"/>
    <property type="match status" value="1"/>
</dbReference>
<dbReference type="InterPro" id="IPR045834">
    <property type="entry name" value="Csd3_N2"/>
</dbReference>
<organism evidence="12 13">
    <name type="scientific">Spectribacter acetivorans</name>
    <dbReference type="NCBI Taxonomy" id="3075603"/>
    <lineage>
        <taxon>Bacteria</taxon>
        <taxon>Pseudomonadati</taxon>
        <taxon>Pseudomonadota</taxon>
        <taxon>Gammaproteobacteria</taxon>
        <taxon>Salinisphaerales</taxon>
        <taxon>Salinisphaeraceae</taxon>
        <taxon>Spectribacter</taxon>
    </lineage>
</organism>
<dbReference type="SUPFAM" id="SSF51261">
    <property type="entry name" value="Duplicated hybrid motif"/>
    <property type="match status" value="1"/>
</dbReference>
<dbReference type="InterPro" id="IPR050570">
    <property type="entry name" value="Cell_wall_metabolism_enzyme"/>
</dbReference>
<protein>
    <submittedName>
        <fullName evidence="12">Peptidoglycan DD-metalloendopeptidase family protein</fullName>
    </submittedName>
</protein>
<evidence type="ECO:0000259" key="9">
    <source>
        <dbReference type="Pfam" id="PF01551"/>
    </source>
</evidence>
<dbReference type="Gene3D" id="2.70.70.10">
    <property type="entry name" value="Glucose Permease (Domain IIA)"/>
    <property type="match status" value="1"/>
</dbReference>
<evidence type="ECO:0000256" key="6">
    <source>
        <dbReference type="ARBA" id="ARBA00022833"/>
    </source>
</evidence>
<evidence type="ECO:0000256" key="5">
    <source>
        <dbReference type="ARBA" id="ARBA00022801"/>
    </source>
</evidence>
<keyword evidence="13" id="KW-1185">Reference proteome</keyword>
<keyword evidence="5" id="KW-0378">Hydrolase</keyword>
<evidence type="ECO:0000259" key="10">
    <source>
        <dbReference type="Pfam" id="PF04225"/>
    </source>
</evidence>
<keyword evidence="8" id="KW-1133">Transmembrane helix</keyword>
<sequence length="500" mass="54374">MNRIGQDYIGVRQPVRRTTPWHWLGISLTIAAVATAIALIAPSSVATDSKADGDSASTRDTVIIDTPVMANAPVASAPASAEPVRVAMTMPEATPEPLDASPAMAMPAPAGSVFDTEIFAPANLEPAPAMPRWSSIEIQRGDTLSLAFQRHDLSYGDSLAIANLDEFGRHFTRGLKAGDTLRVQADPKGVVHAVDYPLDNIRTLEVRRAEDGFDARIDTADVERREAYAVGSIDTSFYVDALEAGLSDQLIMKLAHIFGWDIDFVLDIRQGDRFTVIYEELFRDGEKIGTGAILAAEFNNRGRQLKALRFTAADGESDYYAPDGKAMRKAFIRTPLNQFRISSHFSTGRKHPILHKIRAHHGTDYAAPTGTPVRATGNGRIAFRGTKGGYGNTIIVKHSNQYTTRYAHLSRFASGVGIGSRVRQGQTIGYVGMSGLATGPHLHYEFRVYGTPKDPMRVALPTAEPLPEKHMAAFKEHAEPLVAQLDSLGQVQVADNRDGD</sequence>
<feature type="domain" description="Opacity-associated protein A LysM-like" evidence="10">
    <location>
        <begin position="133"/>
        <end position="212"/>
    </location>
</feature>
<dbReference type="CDD" id="cd12797">
    <property type="entry name" value="M23_peptidase"/>
    <property type="match status" value="1"/>
</dbReference>
<feature type="transmembrane region" description="Helical" evidence="8">
    <location>
        <begin position="21"/>
        <end position="41"/>
    </location>
</feature>
<name>A0ABU3BBC9_9GAMM</name>
<evidence type="ECO:0000256" key="4">
    <source>
        <dbReference type="ARBA" id="ARBA00022723"/>
    </source>
</evidence>
<gene>
    <name evidence="12" type="ORF">RM531_14985</name>
</gene>
<keyword evidence="8" id="KW-0472">Membrane</keyword>
<dbReference type="InterPro" id="IPR016047">
    <property type="entry name" value="M23ase_b-sheet_dom"/>
</dbReference>
<proteinExistence type="predicted"/>
<dbReference type="Pfam" id="PF04225">
    <property type="entry name" value="LysM_OapA"/>
    <property type="match status" value="1"/>
</dbReference>
<evidence type="ECO:0000256" key="8">
    <source>
        <dbReference type="SAM" id="Phobius"/>
    </source>
</evidence>
<feature type="domain" description="Csd3-like second N-terminal" evidence="11">
    <location>
        <begin position="228"/>
        <end position="346"/>
    </location>
</feature>
<comment type="caution">
    <text evidence="12">The sequence shown here is derived from an EMBL/GenBank/DDBJ whole genome shotgun (WGS) entry which is preliminary data.</text>
</comment>
<keyword evidence="8" id="KW-0812">Transmembrane</keyword>
<dbReference type="Pfam" id="PF01551">
    <property type="entry name" value="Peptidase_M23"/>
    <property type="match status" value="1"/>
</dbReference>
<dbReference type="EMBL" id="JAVRHY010000020">
    <property type="protein sequence ID" value="MDT0619781.1"/>
    <property type="molecule type" value="Genomic_DNA"/>
</dbReference>